<comment type="caution">
    <text evidence="1">The sequence shown here is derived from an EMBL/GenBank/DDBJ whole genome shotgun (WGS) entry which is preliminary data.</text>
</comment>
<dbReference type="EMBL" id="MNZO01000013">
    <property type="protein sequence ID" value="OIP87620.1"/>
    <property type="molecule type" value="Genomic_DNA"/>
</dbReference>
<evidence type="ECO:0000313" key="1">
    <source>
        <dbReference type="EMBL" id="OIP87620.1"/>
    </source>
</evidence>
<sequence>MKVFFGTSPRIKTSYPDSIHLIYKIIKDLGYSHTSNWVDRVDPKSFYEMTSIELENHNERILKELKSADICVFDTSLPSLSVGYLINMSIDLGKQVIVLTQSNSPSFVLGWVKSDALFLVKYTTENVVKLLKEVLKKAEDNSDVRFNFFVSPKILNYLDFVAKHRMVPRSVFLRNLIEREMKKDIEFKKNK</sequence>
<dbReference type="Proteomes" id="UP000182344">
    <property type="component" value="Unassembled WGS sequence"/>
</dbReference>
<proteinExistence type="predicted"/>
<dbReference type="AlphaFoldDB" id="A0A1J5HS60"/>
<dbReference type="STRING" id="1805376.AUK05_00855"/>
<organism evidence="1 2">
    <name type="scientific">Candidatus Shapirobacteria bacterium CG2_30_35_20</name>
    <dbReference type="NCBI Taxonomy" id="1805376"/>
    <lineage>
        <taxon>Bacteria</taxon>
        <taxon>Candidatus Shapironibacteriota</taxon>
    </lineage>
</organism>
<name>A0A1J5HS60_9BACT</name>
<evidence type="ECO:0000313" key="2">
    <source>
        <dbReference type="Proteomes" id="UP000182344"/>
    </source>
</evidence>
<dbReference type="Gene3D" id="3.40.50.450">
    <property type="match status" value="1"/>
</dbReference>
<protein>
    <recommendedName>
        <fullName evidence="3">Nucleoside 2-deoxyribosyltransferase</fullName>
    </recommendedName>
</protein>
<accession>A0A1J5HS60</accession>
<reference evidence="1 2" key="1">
    <citation type="journal article" date="2016" name="Environ. Microbiol.">
        <title>Genomic resolution of a cold subsurface aquifer community provides metabolic insights for novel microbes adapted to high CO concentrations.</title>
        <authorList>
            <person name="Probst A.J."/>
            <person name="Castelle C.J."/>
            <person name="Singh A."/>
            <person name="Brown C.T."/>
            <person name="Anantharaman K."/>
            <person name="Sharon I."/>
            <person name="Hug L.A."/>
            <person name="Burstein D."/>
            <person name="Emerson J.B."/>
            <person name="Thomas B.C."/>
            <person name="Banfield J.F."/>
        </authorList>
    </citation>
    <scope>NUCLEOTIDE SEQUENCE [LARGE SCALE GENOMIC DNA]</scope>
    <source>
        <strain evidence="1">CG2_30_35_20</strain>
    </source>
</reference>
<evidence type="ECO:0008006" key="3">
    <source>
        <dbReference type="Google" id="ProtNLM"/>
    </source>
</evidence>
<gene>
    <name evidence="1" type="ORF">AUK05_00855</name>
</gene>